<keyword evidence="11" id="KW-0472">Membrane</keyword>
<evidence type="ECO:0000256" key="11">
    <source>
        <dbReference type="ARBA" id="ARBA00023136"/>
    </source>
</evidence>
<comment type="catalytic activity">
    <reaction evidence="14">
        <text>K(+)(in) = K(+)(out)</text>
        <dbReference type="Rhea" id="RHEA:29463"/>
        <dbReference type="ChEBI" id="CHEBI:29103"/>
    </reaction>
</comment>
<sequence>MASVIDYFTIPPAFLTIILQRSWIGLKCMRALQLLTIPEFLQHLKALTTRSALRIVQLTCLLFSTLLLASGLFHLVENSTLEREEHSSESTGNKTTEPLLSGSNIKESHSFWNYVYFSIITLSTVGYGDVTPDTRLGRILCCVFIVSALALFASSIPEVFDLISNRQKYNGDFNCEAGTGHVIVTGHITISSMESILEDFNRKEHRRQDLKIVYVDQKQPDLQMEAFIKRNRGQVTFLLGTLLRMADLQRAKVQLAFACMFVANKGSDAPEREDSTTVMTVTSCKSFSPATRCIVQILQVKAKTLLLNIPTFSLKRGDNICCSQEIELGLLAQNCLAPGCGTLLMNLACCPATQAAFLNCSAYFPTSSAAETESSLYLRNASYTQRHQEMTQRYKQGCFTEIHVDSLSPYFLHMSYPEAAAFCKTKLDLLLIGLFKGQKDNKQHGMQICPAGMTVEDGWAGIFFAASERHIQRAKIYCPYCHDGILNPADLVQCRCEDLFGEDRTKVETGHRNPFLNLLSKTHSLEITKLRHATLIKQPPGFEKKILTHVKENFTPRYSPDQKNRFVHLRRSFRQDKRMEQLDEERVIVKVDVTGSYYWTNARAFQAATLTRSAAAERPFRNHIVILLMAEAESSGLLGLRELLLPMRCSRVPYEESREIVILGNPAVVEREWNQLWNLPKLTIVKGHPLCRADLRAISIRHCQMTLVLSSYSHMLQISSDPVLQDKAAILAALNVKALPFEDIALSQPASNTLEVPGAAPLGITTNLSPGKGPSPSSPHSTLNSTVPITVQLQHEMNGRLMMPTEFDTDPGKEEVLSEGGRIAVLPDLLREPFINAECITFGCVDNLLVQSVASPLAIAVLQHLICGFQSPGLDNLLAEGAGIIKGQDYSPETVNQNNVRIRLMAFEEGPWLPILHERYAQEVTYGEFFPAATECGFVCLGVARAFYSVANYALRPLQEKANDAAIIYQRSRKRCVIANPLTDFAILYDDMMYILSR</sequence>
<keyword evidence="4" id="KW-0812">Transmembrane</keyword>
<dbReference type="PANTHER" id="PTHR10027:SF33">
    <property type="entry name" value="CALCIUM-ACTIVATED POTASSIUM CHANNEL SUBUNIT ALPHA-1-RELATED"/>
    <property type="match status" value="1"/>
</dbReference>
<feature type="domain" description="RCK N-terminal" evidence="18">
    <location>
        <begin position="620"/>
        <end position="745"/>
    </location>
</feature>
<evidence type="ECO:0000256" key="10">
    <source>
        <dbReference type="ARBA" id="ARBA00023065"/>
    </source>
</evidence>
<evidence type="ECO:0000259" key="18">
    <source>
        <dbReference type="Pfam" id="PF22614"/>
    </source>
</evidence>
<dbReference type="STRING" id="947166.A0A1D1UQ74"/>
<keyword evidence="10" id="KW-0406">Ion transport</keyword>
<evidence type="ECO:0000256" key="14">
    <source>
        <dbReference type="ARBA" id="ARBA00034430"/>
    </source>
</evidence>
<accession>A0A1D1UQ74</accession>
<dbReference type="Gene3D" id="1.10.287.70">
    <property type="match status" value="1"/>
</dbReference>
<dbReference type="InterPro" id="IPR048735">
    <property type="entry name" value="Slowpoke-like_C"/>
</dbReference>
<dbReference type="InterPro" id="IPR013099">
    <property type="entry name" value="K_chnl_dom"/>
</dbReference>
<evidence type="ECO:0000256" key="4">
    <source>
        <dbReference type="ARBA" id="ARBA00022692"/>
    </source>
</evidence>
<dbReference type="Gene3D" id="3.40.50.720">
    <property type="entry name" value="NAD(P)-binding Rossmann-like Domain"/>
    <property type="match status" value="1"/>
</dbReference>
<evidence type="ECO:0000256" key="3">
    <source>
        <dbReference type="ARBA" id="ARBA00022538"/>
    </source>
</evidence>
<feature type="domain" description="RCK N-terminal" evidence="18">
    <location>
        <begin position="179"/>
        <end position="295"/>
    </location>
</feature>
<reference evidence="19 20" key="1">
    <citation type="journal article" date="2016" name="Nat. Commun.">
        <title>Extremotolerant tardigrade genome and improved radiotolerance of human cultured cells by tardigrade-unique protein.</title>
        <authorList>
            <person name="Hashimoto T."/>
            <person name="Horikawa D.D."/>
            <person name="Saito Y."/>
            <person name="Kuwahara H."/>
            <person name="Kozuka-Hata H."/>
            <person name="Shin-I T."/>
            <person name="Minakuchi Y."/>
            <person name="Ohishi K."/>
            <person name="Motoyama A."/>
            <person name="Aizu T."/>
            <person name="Enomoto A."/>
            <person name="Kondo K."/>
            <person name="Tanaka S."/>
            <person name="Hara Y."/>
            <person name="Koshikawa S."/>
            <person name="Sagara H."/>
            <person name="Miura T."/>
            <person name="Yokobori S."/>
            <person name="Miyagawa K."/>
            <person name="Suzuki Y."/>
            <person name="Kubo T."/>
            <person name="Oyama M."/>
            <person name="Kohara Y."/>
            <person name="Fujiyama A."/>
            <person name="Arakawa K."/>
            <person name="Katayama T."/>
            <person name="Toyoda A."/>
            <person name="Kunieda T."/>
        </authorList>
    </citation>
    <scope>NUCLEOTIDE SEQUENCE [LARGE SCALE GENOMIC DNA]</scope>
    <source>
        <strain evidence="19 20">YOKOZUNA-1</strain>
    </source>
</reference>
<evidence type="ECO:0000256" key="5">
    <source>
        <dbReference type="ARBA" id="ARBA00022826"/>
    </source>
</evidence>
<dbReference type="Pfam" id="PF07885">
    <property type="entry name" value="Ion_trans_2"/>
    <property type="match status" value="1"/>
</dbReference>
<keyword evidence="3" id="KW-0633">Potassium transport</keyword>
<dbReference type="GO" id="GO:0034702">
    <property type="term" value="C:monoatomic ion channel complex"/>
    <property type="evidence" value="ECO:0007669"/>
    <property type="project" value="UniProtKB-KW"/>
</dbReference>
<dbReference type="Pfam" id="PF22614">
    <property type="entry name" value="Slo-like_RCK"/>
    <property type="match status" value="2"/>
</dbReference>
<comment type="subcellular location">
    <subcellularLocation>
        <location evidence="1">Membrane</location>
        <topology evidence="1">Multi-pass membrane protein</topology>
    </subcellularLocation>
</comment>
<dbReference type="InterPro" id="IPR003929">
    <property type="entry name" value="K_chnl_BK_asu"/>
</dbReference>
<keyword evidence="20" id="KW-1185">Reference proteome</keyword>
<gene>
    <name evidence="19" type="primary">RvY_02317</name>
    <name evidence="19" type="synonym">RvY_02317.1</name>
    <name evidence="19" type="ORF">RvY_02317-1</name>
</gene>
<keyword evidence="7" id="KW-0851">Voltage-gated channel</keyword>
<keyword evidence="8" id="KW-0630">Potassium</keyword>
<feature type="domain" description="Calcium-activated potassium channel BK alpha subunit" evidence="15">
    <location>
        <begin position="318"/>
        <end position="434"/>
    </location>
</feature>
<protein>
    <recommendedName>
        <fullName evidence="13">BK channel</fullName>
    </recommendedName>
</protein>
<keyword evidence="2" id="KW-0813">Transport</keyword>
<evidence type="ECO:0000256" key="1">
    <source>
        <dbReference type="ARBA" id="ARBA00004141"/>
    </source>
</evidence>
<evidence type="ECO:0000256" key="12">
    <source>
        <dbReference type="ARBA" id="ARBA00023303"/>
    </source>
</evidence>
<evidence type="ECO:0000259" key="15">
    <source>
        <dbReference type="Pfam" id="PF03493"/>
    </source>
</evidence>
<feature type="domain" description="Potassium channel" evidence="16">
    <location>
        <begin position="104"/>
        <end position="163"/>
    </location>
</feature>
<dbReference type="SUPFAM" id="SSF81324">
    <property type="entry name" value="Voltage-gated potassium channels"/>
    <property type="match status" value="1"/>
</dbReference>
<dbReference type="InterPro" id="IPR003148">
    <property type="entry name" value="RCK_N"/>
</dbReference>
<evidence type="ECO:0000256" key="9">
    <source>
        <dbReference type="ARBA" id="ARBA00022989"/>
    </source>
</evidence>
<dbReference type="EMBL" id="BDGG01000001">
    <property type="protein sequence ID" value="GAU89812.1"/>
    <property type="molecule type" value="Genomic_DNA"/>
</dbReference>
<dbReference type="InterPro" id="IPR047871">
    <property type="entry name" value="K_chnl_Slo-like"/>
</dbReference>
<evidence type="ECO:0000259" key="17">
    <source>
        <dbReference type="Pfam" id="PF21014"/>
    </source>
</evidence>
<proteinExistence type="predicted"/>
<evidence type="ECO:0000256" key="7">
    <source>
        <dbReference type="ARBA" id="ARBA00022882"/>
    </source>
</evidence>
<dbReference type="PRINTS" id="PR01449">
    <property type="entry name" value="BKCHANNELA"/>
</dbReference>
<dbReference type="FunFam" id="1.10.287.70:FF:000015">
    <property type="entry name" value="Calcium-activated potassium channel subunit alpha-1 isoform X7"/>
    <property type="match status" value="1"/>
</dbReference>
<keyword evidence="12" id="KW-0407">Ion channel</keyword>
<dbReference type="AlphaFoldDB" id="A0A1D1UQ74"/>
<dbReference type="OrthoDB" id="257992at2759"/>
<dbReference type="Proteomes" id="UP000186922">
    <property type="component" value="Unassembled WGS sequence"/>
</dbReference>
<name>A0A1D1UQ74_RAMVA</name>
<evidence type="ECO:0000259" key="16">
    <source>
        <dbReference type="Pfam" id="PF07885"/>
    </source>
</evidence>
<evidence type="ECO:0000313" key="20">
    <source>
        <dbReference type="Proteomes" id="UP000186922"/>
    </source>
</evidence>
<keyword evidence="5" id="KW-0631">Potassium channel</keyword>
<evidence type="ECO:0000256" key="13">
    <source>
        <dbReference type="ARBA" id="ARBA00029579"/>
    </source>
</evidence>
<evidence type="ECO:0000256" key="8">
    <source>
        <dbReference type="ARBA" id="ARBA00022958"/>
    </source>
</evidence>
<keyword evidence="9" id="KW-1133">Transmembrane helix</keyword>
<dbReference type="Pfam" id="PF21014">
    <property type="entry name" value="Slowpoke_C"/>
    <property type="match status" value="1"/>
</dbReference>
<dbReference type="GO" id="GO:0060072">
    <property type="term" value="F:large conductance calcium-activated potassium channel activity"/>
    <property type="evidence" value="ECO:0007669"/>
    <property type="project" value="TreeGrafter"/>
</dbReference>
<comment type="caution">
    <text evidence="19">The sequence shown here is derived from an EMBL/GenBank/DDBJ whole genome shotgun (WGS) entry which is preliminary data.</text>
</comment>
<dbReference type="PANTHER" id="PTHR10027">
    <property type="entry name" value="CALCIUM-ACTIVATED POTASSIUM CHANNEL ALPHA CHAIN"/>
    <property type="match status" value="1"/>
</dbReference>
<evidence type="ECO:0000313" key="19">
    <source>
        <dbReference type="EMBL" id="GAU89812.1"/>
    </source>
</evidence>
<feature type="domain" description="Ca2+-activated K+ channel Slowpoke-like C-terminal" evidence="17">
    <location>
        <begin position="859"/>
        <end position="996"/>
    </location>
</feature>
<keyword evidence="6" id="KW-0106">Calcium</keyword>
<organism evidence="19 20">
    <name type="scientific">Ramazzottius varieornatus</name>
    <name type="common">Water bear</name>
    <name type="synonym">Tardigrade</name>
    <dbReference type="NCBI Taxonomy" id="947166"/>
    <lineage>
        <taxon>Eukaryota</taxon>
        <taxon>Metazoa</taxon>
        <taxon>Ecdysozoa</taxon>
        <taxon>Tardigrada</taxon>
        <taxon>Eutardigrada</taxon>
        <taxon>Parachela</taxon>
        <taxon>Hypsibioidea</taxon>
        <taxon>Ramazzottiidae</taxon>
        <taxon>Ramazzottius</taxon>
    </lineage>
</organism>
<evidence type="ECO:0000256" key="2">
    <source>
        <dbReference type="ARBA" id="ARBA00022448"/>
    </source>
</evidence>
<dbReference type="Pfam" id="PF03493">
    <property type="entry name" value="BK_channel_a"/>
    <property type="match status" value="1"/>
</dbReference>
<evidence type="ECO:0000256" key="6">
    <source>
        <dbReference type="ARBA" id="ARBA00022837"/>
    </source>
</evidence>